<evidence type="ECO:0000313" key="20">
    <source>
        <dbReference type="Proteomes" id="UP000887540"/>
    </source>
</evidence>
<evidence type="ECO:0000256" key="7">
    <source>
        <dbReference type="ARBA" id="ARBA00022741"/>
    </source>
</evidence>
<comment type="similarity">
    <text evidence="2">Belongs to the protein kinase superfamily. CMGC Ser/Thr protein kinase family. CDC2/CDKX subfamily.</text>
</comment>
<keyword evidence="9 16" id="KW-0067">ATP-binding</keyword>
<evidence type="ECO:0000256" key="12">
    <source>
        <dbReference type="ARBA" id="ARBA00041920"/>
    </source>
</evidence>
<dbReference type="PANTHER" id="PTHR24056:SF546">
    <property type="entry name" value="CYCLIN-DEPENDENT KINASE 12"/>
    <property type="match status" value="1"/>
</dbReference>
<dbReference type="Proteomes" id="UP000887540">
    <property type="component" value="Unplaced"/>
</dbReference>
<feature type="compositionally biased region" description="Basic residues" evidence="18">
    <location>
        <begin position="75"/>
        <end position="95"/>
    </location>
</feature>
<dbReference type="InterPro" id="IPR017441">
    <property type="entry name" value="Protein_kinase_ATP_BS"/>
</dbReference>
<dbReference type="Pfam" id="PF00069">
    <property type="entry name" value="Pkinase"/>
    <property type="match status" value="1"/>
</dbReference>
<feature type="compositionally biased region" description="Basic residues" evidence="18">
    <location>
        <begin position="47"/>
        <end position="56"/>
    </location>
</feature>
<dbReference type="WBParaSite" id="ACRNAN_scaffold1307.g28236.t2">
    <property type="protein sequence ID" value="ACRNAN_scaffold1307.g28236.t2"/>
    <property type="gene ID" value="ACRNAN_scaffold1307.g28236"/>
</dbReference>
<reference evidence="21" key="1">
    <citation type="submission" date="2022-11" db="UniProtKB">
        <authorList>
            <consortium name="WormBaseParasite"/>
        </authorList>
    </citation>
    <scope>IDENTIFICATION</scope>
</reference>
<evidence type="ECO:0000256" key="4">
    <source>
        <dbReference type="ARBA" id="ARBA00012425"/>
    </source>
</evidence>
<sequence>MSPSDPKKSRDRERETSSHKSRSDRKHKESSKKKRRRSSSSSYSRHDHSRVRRSHKKEFSRSPLRRSESPISKNGVKRHRSDRKEKREKRSRRSSSRGGKREYKRKRKSSRHYYSSTSSSSSSSRSSSLDRTQHKMGSLMTATKPLMAAQNALTSSFVHTQIATYPPGTSTSAQFQQQPGATNNQLPQMPNYYAPFGFPQPVPSGFPPTLFNPAVPPPQFQYLCQPPPPVPPPPGNHPNSLAVQPPPPPPLPPTSNHQPPPPPPANNGGGQPRFPLPVPPPSTSTRYPLPRLSIQRPVIMNKRKLPPVAEDWGAGNFDDYNIIEIVGEGTYGQVYKAKCKKTNVLVALKRVRLENERDGFPITAIREIKILRQLDHKNVVKLINIVTDKRKATNYKKDPGAFYLVFEYVDHDLNGLLESGWVNFSEQQIASLFKQLLLGLEHCHSLNFLHRDIKCSNILVNNK</sequence>
<feature type="compositionally biased region" description="Basic residues" evidence="18">
    <location>
        <begin position="19"/>
        <end position="38"/>
    </location>
</feature>
<evidence type="ECO:0000256" key="15">
    <source>
        <dbReference type="ARBA" id="ARBA00049280"/>
    </source>
</evidence>
<dbReference type="GO" id="GO:0008024">
    <property type="term" value="C:cyclin/CDK positive transcription elongation factor complex"/>
    <property type="evidence" value="ECO:0007669"/>
    <property type="project" value="TreeGrafter"/>
</dbReference>
<dbReference type="GO" id="GO:0030332">
    <property type="term" value="F:cyclin binding"/>
    <property type="evidence" value="ECO:0007669"/>
    <property type="project" value="TreeGrafter"/>
</dbReference>
<evidence type="ECO:0000256" key="10">
    <source>
        <dbReference type="ARBA" id="ARBA00023242"/>
    </source>
</evidence>
<keyword evidence="7 16" id="KW-0547">Nucleotide-binding</keyword>
<feature type="domain" description="Protein kinase" evidence="19">
    <location>
        <begin position="320"/>
        <end position="463"/>
    </location>
</feature>
<feature type="region of interest" description="Disordered" evidence="18">
    <location>
        <begin position="167"/>
        <end position="187"/>
    </location>
</feature>
<keyword evidence="6" id="KW-0808">Transferase</keyword>
<dbReference type="AlphaFoldDB" id="A0A914CPI6"/>
<dbReference type="PROSITE" id="PS00107">
    <property type="entry name" value="PROTEIN_KINASE_ATP"/>
    <property type="match status" value="1"/>
</dbReference>
<keyword evidence="10" id="KW-0539">Nucleus</keyword>
<evidence type="ECO:0000256" key="14">
    <source>
        <dbReference type="ARBA" id="ARBA00048367"/>
    </source>
</evidence>
<feature type="region of interest" description="Disordered" evidence="18">
    <location>
        <begin position="1"/>
        <end position="142"/>
    </location>
</feature>
<dbReference type="PROSITE" id="PS00108">
    <property type="entry name" value="PROTEIN_KINASE_ST"/>
    <property type="match status" value="1"/>
</dbReference>
<feature type="compositionally biased region" description="Basic and acidic residues" evidence="18">
    <location>
        <begin position="1"/>
        <end position="18"/>
    </location>
</feature>
<dbReference type="InterPro" id="IPR000719">
    <property type="entry name" value="Prot_kinase_dom"/>
</dbReference>
<dbReference type="GO" id="GO:0005524">
    <property type="term" value="F:ATP binding"/>
    <property type="evidence" value="ECO:0007669"/>
    <property type="project" value="UniProtKB-UniRule"/>
</dbReference>
<evidence type="ECO:0000256" key="9">
    <source>
        <dbReference type="ARBA" id="ARBA00022840"/>
    </source>
</evidence>
<evidence type="ECO:0000256" key="2">
    <source>
        <dbReference type="ARBA" id="ARBA00006485"/>
    </source>
</evidence>
<dbReference type="GO" id="GO:0008353">
    <property type="term" value="F:RNA polymerase II CTD heptapeptide repeat kinase activity"/>
    <property type="evidence" value="ECO:0007669"/>
    <property type="project" value="UniProtKB-EC"/>
</dbReference>
<dbReference type="Gene3D" id="1.10.510.10">
    <property type="entry name" value="Transferase(Phosphotransferase) domain 1"/>
    <property type="match status" value="1"/>
</dbReference>
<evidence type="ECO:0000259" key="19">
    <source>
        <dbReference type="PROSITE" id="PS50011"/>
    </source>
</evidence>
<dbReference type="PANTHER" id="PTHR24056">
    <property type="entry name" value="CELL DIVISION PROTEIN KINASE"/>
    <property type="match status" value="1"/>
</dbReference>
<feature type="compositionally biased region" description="Pro residues" evidence="18">
    <location>
        <begin position="217"/>
        <end position="236"/>
    </location>
</feature>
<evidence type="ECO:0000256" key="3">
    <source>
        <dbReference type="ARBA" id="ARBA00012409"/>
    </source>
</evidence>
<dbReference type="EC" id="2.7.11.23" evidence="3"/>
<evidence type="ECO:0000256" key="17">
    <source>
        <dbReference type="RuleBase" id="RU000304"/>
    </source>
</evidence>
<keyword evidence="20" id="KW-1185">Reference proteome</keyword>
<keyword evidence="5 17" id="KW-0723">Serine/threonine-protein kinase</keyword>
<dbReference type="Gene3D" id="3.30.200.20">
    <property type="entry name" value="Phosphorylase Kinase, domain 1"/>
    <property type="match status" value="1"/>
</dbReference>
<keyword evidence="8" id="KW-0418">Kinase</keyword>
<dbReference type="InterPro" id="IPR011009">
    <property type="entry name" value="Kinase-like_dom_sf"/>
</dbReference>
<dbReference type="EC" id="2.7.11.22" evidence="4"/>
<evidence type="ECO:0000256" key="6">
    <source>
        <dbReference type="ARBA" id="ARBA00022679"/>
    </source>
</evidence>
<feature type="compositionally biased region" description="Pro residues" evidence="18">
    <location>
        <begin position="244"/>
        <end position="265"/>
    </location>
</feature>
<evidence type="ECO:0000256" key="5">
    <source>
        <dbReference type="ARBA" id="ARBA00022527"/>
    </source>
</evidence>
<dbReference type="GO" id="GO:0032968">
    <property type="term" value="P:positive regulation of transcription elongation by RNA polymerase II"/>
    <property type="evidence" value="ECO:0007669"/>
    <property type="project" value="TreeGrafter"/>
</dbReference>
<comment type="catalytic activity">
    <reaction evidence="13">
        <text>L-threonyl-[protein] + ATP = O-phospho-L-threonyl-[protein] + ADP + H(+)</text>
        <dbReference type="Rhea" id="RHEA:46608"/>
        <dbReference type="Rhea" id="RHEA-COMP:11060"/>
        <dbReference type="Rhea" id="RHEA-COMP:11605"/>
        <dbReference type="ChEBI" id="CHEBI:15378"/>
        <dbReference type="ChEBI" id="CHEBI:30013"/>
        <dbReference type="ChEBI" id="CHEBI:30616"/>
        <dbReference type="ChEBI" id="CHEBI:61977"/>
        <dbReference type="ChEBI" id="CHEBI:456216"/>
        <dbReference type="EC" id="2.7.11.22"/>
    </reaction>
</comment>
<proteinExistence type="inferred from homology"/>
<feature type="compositionally biased region" description="Basic residues" evidence="18">
    <location>
        <begin position="102"/>
        <end position="111"/>
    </location>
</feature>
<dbReference type="PROSITE" id="PS50011">
    <property type="entry name" value="PROTEIN_KINASE_DOM"/>
    <property type="match status" value="1"/>
</dbReference>
<accession>A0A914CPI6</accession>
<dbReference type="InterPro" id="IPR008271">
    <property type="entry name" value="Ser/Thr_kinase_AS"/>
</dbReference>
<evidence type="ECO:0000256" key="11">
    <source>
        <dbReference type="ARBA" id="ARBA00040213"/>
    </source>
</evidence>
<evidence type="ECO:0000256" key="18">
    <source>
        <dbReference type="SAM" id="MobiDB-lite"/>
    </source>
</evidence>
<evidence type="ECO:0000256" key="8">
    <source>
        <dbReference type="ARBA" id="ARBA00022777"/>
    </source>
</evidence>
<dbReference type="InterPro" id="IPR050108">
    <property type="entry name" value="CDK"/>
</dbReference>
<dbReference type="SUPFAM" id="SSF56112">
    <property type="entry name" value="Protein kinase-like (PK-like)"/>
    <property type="match status" value="1"/>
</dbReference>
<comment type="catalytic activity">
    <reaction evidence="14">
        <text>L-seryl-[protein] + ATP = O-phospho-L-seryl-[protein] + ADP + H(+)</text>
        <dbReference type="Rhea" id="RHEA:17989"/>
        <dbReference type="Rhea" id="RHEA-COMP:9863"/>
        <dbReference type="Rhea" id="RHEA-COMP:11604"/>
        <dbReference type="ChEBI" id="CHEBI:15378"/>
        <dbReference type="ChEBI" id="CHEBI:29999"/>
        <dbReference type="ChEBI" id="CHEBI:30616"/>
        <dbReference type="ChEBI" id="CHEBI:83421"/>
        <dbReference type="ChEBI" id="CHEBI:456216"/>
        <dbReference type="EC" id="2.7.11.22"/>
    </reaction>
</comment>
<name>A0A914CPI6_9BILA</name>
<feature type="region of interest" description="Disordered" evidence="18">
    <location>
        <begin position="217"/>
        <end position="288"/>
    </location>
</feature>
<evidence type="ECO:0000256" key="16">
    <source>
        <dbReference type="PROSITE-ProRule" id="PRU10141"/>
    </source>
</evidence>
<feature type="binding site" evidence="16">
    <location>
        <position position="349"/>
    </location>
    <ligand>
        <name>ATP</name>
        <dbReference type="ChEBI" id="CHEBI:30616"/>
    </ligand>
</feature>
<comment type="subcellular location">
    <subcellularLocation>
        <location evidence="1">Nucleus</location>
    </subcellularLocation>
</comment>
<evidence type="ECO:0000256" key="13">
    <source>
        <dbReference type="ARBA" id="ARBA00047811"/>
    </source>
</evidence>
<evidence type="ECO:0000256" key="1">
    <source>
        <dbReference type="ARBA" id="ARBA00004123"/>
    </source>
</evidence>
<feature type="compositionally biased region" description="Low complexity" evidence="18">
    <location>
        <begin position="112"/>
        <end position="127"/>
    </location>
</feature>
<dbReference type="GO" id="GO:0004693">
    <property type="term" value="F:cyclin-dependent protein serine/threonine kinase activity"/>
    <property type="evidence" value="ECO:0007669"/>
    <property type="project" value="UniProtKB-EC"/>
</dbReference>
<evidence type="ECO:0000313" key="21">
    <source>
        <dbReference type="WBParaSite" id="ACRNAN_scaffold1307.g28236.t2"/>
    </source>
</evidence>
<feature type="compositionally biased region" description="Basic and acidic residues" evidence="18">
    <location>
        <begin position="57"/>
        <end position="68"/>
    </location>
</feature>
<dbReference type="SMART" id="SM00220">
    <property type="entry name" value="S_TKc"/>
    <property type="match status" value="1"/>
</dbReference>
<dbReference type="FunFam" id="3.30.200.20:FF:000074">
    <property type="entry name" value="cyclin-dependent kinase 12 isoform X2"/>
    <property type="match status" value="1"/>
</dbReference>
<comment type="catalytic activity">
    <reaction evidence="15">
        <text>[DNA-directed RNA polymerase] + ATP = phospho-[DNA-directed RNA polymerase] + ADP + H(+)</text>
        <dbReference type="Rhea" id="RHEA:10216"/>
        <dbReference type="Rhea" id="RHEA-COMP:11321"/>
        <dbReference type="Rhea" id="RHEA-COMP:11322"/>
        <dbReference type="ChEBI" id="CHEBI:15378"/>
        <dbReference type="ChEBI" id="CHEBI:30616"/>
        <dbReference type="ChEBI" id="CHEBI:43176"/>
        <dbReference type="ChEBI" id="CHEBI:68546"/>
        <dbReference type="ChEBI" id="CHEBI:456216"/>
        <dbReference type="EC" id="2.7.11.23"/>
    </reaction>
</comment>
<protein>
    <recommendedName>
        <fullName evidence="11">Cyclin-dependent kinase 12</fullName>
        <ecNumber evidence="4">2.7.11.22</ecNumber>
        <ecNumber evidence="3">2.7.11.23</ecNumber>
    </recommendedName>
    <alternativeName>
        <fullName evidence="12">Cell division protein kinase 12</fullName>
    </alternativeName>
</protein>
<organism evidence="20 21">
    <name type="scientific">Acrobeloides nanus</name>
    <dbReference type="NCBI Taxonomy" id="290746"/>
    <lineage>
        <taxon>Eukaryota</taxon>
        <taxon>Metazoa</taxon>
        <taxon>Ecdysozoa</taxon>
        <taxon>Nematoda</taxon>
        <taxon>Chromadorea</taxon>
        <taxon>Rhabditida</taxon>
        <taxon>Tylenchina</taxon>
        <taxon>Cephalobomorpha</taxon>
        <taxon>Cephaloboidea</taxon>
        <taxon>Cephalobidae</taxon>
        <taxon>Acrobeloides</taxon>
    </lineage>
</organism>